<dbReference type="EMBL" id="PJRP01000022">
    <property type="protein sequence ID" value="PLP96826.1"/>
    <property type="molecule type" value="Genomic_DNA"/>
</dbReference>
<reference evidence="1 2" key="1">
    <citation type="submission" date="2017-12" db="EMBL/GenBank/DDBJ databases">
        <title>Genome sequence of the active heterotrophic nitrifier-denitrifier, Cupriavidus pauculus UM1.</title>
        <authorList>
            <person name="Putonti C."/>
            <person name="Castignetti D."/>
        </authorList>
    </citation>
    <scope>NUCLEOTIDE SEQUENCE [LARGE SCALE GENOMIC DNA]</scope>
    <source>
        <strain evidence="1 2">UM1</strain>
    </source>
</reference>
<protein>
    <submittedName>
        <fullName evidence="1">Uncharacterized protein</fullName>
    </submittedName>
</protein>
<sequence length="560" mass="58683">MRLGRRTIMPAKLGPLSIYSTISPCNTAVFLHGQVIGATVTLGVTRAGVPLAGDVGHGVASWPDGTIGLAIALAPGDWITARQSLAGFTDSDPAPVVQVQAWPSDADLHTGSFTRPIYACAQCIELQGLFPLAELVISGSQGPLGRSVVGADGMAHVDLDRELRSADLPLQATQTACNGTRATLTDSLREFVAQLPVPLPQPSAQLPARCSPVVLCSGLTPGAKVIISRGAQAWVACAGRPSTPIRIPPLAPPVPGDNTLQVQEVFDACGIKSYPPVDVPILDGPPMPVATAPLCTGQPLVLTQLQPGALVEVTLPDGQVFVFSAGAATQPFNVPPLIPGLLQVRQNLCGQANSWSATALIGVGDRVPSAPELISPVPHAVGVDLRGPLQWQPGVATPCNQTSTFRLQVTADKRLTDAKQADGLTFNAKDGNYDIPNIVPLHWWYFYKPGNLKGNTVYYWRVAGQFIGNAGWQTGPWSAVHQFTTAAESATTPAGAPPNQPQQTAFQFIEDCCGNGNYRRVVVASGTSLADAQAKVEQQAPGCDVRPYDGFSPVPPCSAP</sequence>
<dbReference type="Gene3D" id="2.60.40.10">
    <property type="entry name" value="Immunoglobulins"/>
    <property type="match status" value="1"/>
</dbReference>
<evidence type="ECO:0000313" key="1">
    <source>
        <dbReference type="EMBL" id="PLP96826.1"/>
    </source>
</evidence>
<dbReference type="InterPro" id="IPR013783">
    <property type="entry name" value="Ig-like_fold"/>
</dbReference>
<comment type="caution">
    <text evidence="1">The sequence shown here is derived from an EMBL/GenBank/DDBJ whole genome shotgun (WGS) entry which is preliminary data.</text>
</comment>
<dbReference type="Proteomes" id="UP000234341">
    <property type="component" value="Unassembled WGS sequence"/>
</dbReference>
<dbReference type="AlphaFoldDB" id="A0A2N5C3N1"/>
<evidence type="ECO:0000313" key="2">
    <source>
        <dbReference type="Proteomes" id="UP000234341"/>
    </source>
</evidence>
<organism evidence="1 2">
    <name type="scientific">Cupriavidus pauculus</name>
    <dbReference type="NCBI Taxonomy" id="82633"/>
    <lineage>
        <taxon>Bacteria</taxon>
        <taxon>Pseudomonadati</taxon>
        <taxon>Pseudomonadota</taxon>
        <taxon>Betaproteobacteria</taxon>
        <taxon>Burkholderiales</taxon>
        <taxon>Burkholderiaceae</taxon>
        <taxon>Cupriavidus</taxon>
    </lineage>
</organism>
<gene>
    <name evidence="1" type="ORF">CYJ10_29990</name>
</gene>
<name>A0A2N5C3N1_9BURK</name>
<proteinExistence type="predicted"/>
<accession>A0A2N5C3N1</accession>